<evidence type="ECO:0000313" key="4">
    <source>
        <dbReference type="Proteomes" id="UP001176940"/>
    </source>
</evidence>
<sequence>MLSIHAGQLVKPNVEHNRGQRIKEKGAEPGKSGTDTGAFLKTLHTIGIVSDDSYLVSFDVKDLYTSIPHDKGIDCVRRLLVTSKLDPRTIDLCLELLKVVLTRNYFLFEDNYYLQAQGTAMGSNMAPPYANTYMATFEEEVIYLNDLFKAHCITWKRYIDDIFCIWTGTLDSLNEFFETLNHSWSGLSFTITKDTQQISFLDTMVIKDASGTLSTDLYRKPTDRNSLLYYTSLHPASTRNAIPCSQFQRVDKLVSDHTKKQVRIDEMYHKFRERGYPPNVLYDALQPRTSPKQSPTGRIPFVHTYHPYVHILHHNIRKHWRLLREAHPDIPEFRNHFLPCYKRPRNIRDTLVKADIGSGPRTSTQRFLSQPRTGTYPCLHCNQCGNVLKGDHFYHPHSGKQYKIKDYSTCDTSFVVYSIKCPCGLLYIGKRSFVTHLFGPYNISTSIGEFLKAPPRETRGRDLERESRHLVNLELHCATLSEYLRVKRIPRGLRVPLRPTLFSDSSAFCLKFEQILNKCSFDLMTLTVEYLQEAIIKSSDTIKNIESQLTSSCTAEELGTLKSKIQTVIDQHKRDTENRKRVKFQRDLEDYDNNRVYHWRNNLFPRSDPPRSDHYSTNEGSSSSSDTDRRGNRININRHFLDQGRRYPRRKGPAGASGGRNPDFYRVTRSQALQILREDKNIIIKPADKGGAIVVMDRADYIKEAYRQLGDSTVYIKLSRDPINDIRNDISSILRTYLDLGVIDSKTKDFLIKANPVTPVLYLLPKVHKSLVNPPGRPIIAATESILSPISIFLEKVLTPLTQKSQSYLLDTGAFLKTLHTIGIVSDDSYLVSFDVKDLYTSIPHDKGIDCVRRLLVTSKLDPRTIDLCLELLKVVLTRNYFLFEDNYYLQAQGTAMGSNMAPPYANTYMATFEEEVIYLNDLFKAHCITWKRYIDDIFCIWTGTLDSLNEFFETLNHSWSGLSFTITKDTQQISFLDTMVIKDASGTLSTDLYRKPTDRNSLLYYTSLHPASTRNAIPRSQFQRVDKLVSDHTKKQVRIDEMYHKFRERGYPPNVLYDALQPRTSPKQSPTGRIPFVHTYHPYVHILHHNIRKHWRLLREAHPDIPEFRNHFLPCYKRPRNIRDTLVKADIGSGPRTSTQRFLSQPRTGTYPCLHCNQCGNVLKGDHFYHPHSGKQYKIKDYSTCDTSFVVYSIKCPCGLLYIGKRSFVTHLFGPYNISTSIGPLLMHPMILFALAAAAWHWLLQGREVRLRTSAVPRRRVIHTKKAGGRHREKMGAPDQDKRQLSDRTATEMTPLNMLAILLSDDSPKQDSYEGQNMKGPDNRDRTMGTGQQGPDNRDRTTGTGQQGPDNRKRTIGTRQQEADNRNRPIGTRQRGPDNRDRTTGTRQQEPDNGDRTMGTGQQGPDNGDRTMGTGQQGPDSRNRTTGTGQWGQDNGDWTTGTRQQEPDNKNRTMGTGQWGLDNRDRIMGTGQWGLDNRDQTAGTGQQEPDNGDRTMGTGQQGPDNGDRTMGTGQWGQDNGDWTTWTRQQEPDNRNRTMGTGQWGLDNRDRTTGTGQQGPDNGDQKIGTGQ</sequence>
<dbReference type="PANTHER" id="PTHR21301">
    <property type="entry name" value="REVERSE TRANSCRIPTASE"/>
    <property type="match status" value="1"/>
</dbReference>
<feature type="compositionally biased region" description="Basic and acidic residues" evidence="1">
    <location>
        <begin position="1376"/>
        <end position="1396"/>
    </location>
</feature>
<dbReference type="InterPro" id="IPR000477">
    <property type="entry name" value="RT_dom"/>
</dbReference>
<dbReference type="Proteomes" id="UP001176940">
    <property type="component" value="Unassembled WGS sequence"/>
</dbReference>
<dbReference type="EMBL" id="CAUEEQ010030888">
    <property type="protein sequence ID" value="CAJ0949916.1"/>
    <property type="molecule type" value="Genomic_DNA"/>
</dbReference>
<dbReference type="Pfam" id="PF00078">
    <property type="entry name" value="RVT_1"/>
    <property type="match status" value="2"/>
</dbReference>
<organism evidence="3 4">
    <name type="scientific">Ranitomeya imitator</name>
    <name type="common">mimic poison frog</name>
    <dbReference type="NCBI Taxonomy" id="111125"/>
    <lineage>
        <taxon>Eukaryota</taxon>
        <taxon>Metazoa</taxon>
        <taxon>Chordata</taxon>
        <taxon>Craniata</taxon>
        <taxon>Vertebrata</taxon>
        <taxon>Euteleostomi</taxon>
        <taxon>Amphibia</taxon>
        <taxon>Batrachia</taxon>
        <taxon>Anura</taxon>
        <taxon>Neobatrachia</taxon>
        <taxon>Hyloidea</taxon>
        <taxon>Dendrobatidae</taxon>
        <taxon>Dendrobatinae</taxon>
        <taxon>Ranitomeya</taxon>
    </lineage>
</organism>
<comment type="caution">
    <text evidence="3">The sequence shown here is derived from an EMBL/GenBank/DDBJ whole genome shotgun (WGS) entry which is preliminary data.</text>
</comment>
<keyword evidence="4" id="KW-1185">Reference proteome</keyword>
<feature type="region of interest" description="Disordered" evidence="1">
    <location>
        <begin position="1262"/>
        <end position="1571"/>
    </location>
</feature>
<evidence type="ECO:0000256" key="1">
    <source>
        <dbReference type="SAM" id="MobiDB-lite"/>
    </source>
</evidence>
<evidence type="ECO:0000313" key="3">
    <source>
        <dbReference type="EMBL" id="CAJ0949916.1"/>
    </source>
</evidence>
<proteinExistence type="predicted"/>
<gene>
    <name evidence="3" type="ORF">RIMI_LOCUS12806564</name>
</gene>
<feature type="domain" description="Reverse transcriptase" evidence="2">
    <location>
        <begin position="1"/>
        <end position="217"/>
    </location>
</feature>
<feature type="domain" description="Reverse transcriptase" evidence="2">
    <location>
        <begin position="745"/>
        <end position="993"/>
    </location>
</feature>
<dbReference type="PANTHER" id="PTHR21301:SF12">
    <property type="match status" value="1"/>
</dbReference>
<name>A0ABN9LSX8_9NEOB</name>
<feature type="compositionally biased region" description="Basic and acidic residues" evidence="1">
    <location>
        <begin position="1275"/>
        <end position="1291"/>
    </location>
</feature>
<evidence type="ECO:0000259" key="2">
    <source>
        <dbReference type="PROSITE" id="PS50878"/>
    </source>
</evidence>
<feature type="compositionally biased region" description="Polar residues" evidence="1">
    <location>
        <begin position="1512"/>
        <end position="1529"/>
    </location>
</feature>
<dbReference type="PROSITE" id="PS50878">
    <property type="entry name" value="RT_POL"/>
    <property type="match status" value="2"/>
</dbReference>
<feature type="compositionally biased region" description="Polar residues" evidence="1">
    <location>
        <begin position="1481"/>
        <end position="1490"/>
    </location>
</feature>
<reference evidence="3" key="1">
    <citation type="submission" date="2023-07" db="EMBL/GenBank/DDBJ databases">
        <authorList>
            <person name="Stuckert A."/>
        </authorList>
    </citation>
    <scope>NUCLEOTIDE SEQUENCE</scope>
</reference>
<feature type="compositionally biased region" description="Polar residues" evidence="1">
    <location>
        <begin position="1414"/>
        <end position="1445"/>
    </location>
</feature>
<dbReference type="InterPro" id="IPR058912">
    <property type="entry name" value="HTH_animal"/>
</dbReference>
<accession>A0ABN9LSX8</accession>
<feature type="region of interest" description="Disordered" evidence="1">
    <location>
        <begin position="601"/>
        <end position="663"/>
    </location>
</feature>
<feature type="compositionally biased region" description="Basic residues" evidence="1">
    <location>
        <begin position="1262"/>
        <end position="1274"/>
    </location>
</feature>
<protein>
    <recommendedName>
        <fullName evidence="2">Reverse transcriptase domain-containing protein</fullName>
    </recommendedName>
</protein>
<dbReference type="Pfam" id="PF26215">
    <property type="entry name" value="HTH_animal"/>
    <property type="match status" value="2"/>
</dbReference>